<evidence type="ECO:0000313" key="3">
    <source>
        <dbReference type="Proteomes" id="UP000622707"/>
    </source>
</evidence>
<dbReference type="RefSeq" id="WP_201692670.1">
    <property type="nucleotide sequence ID" value="NZ_JAEQND010000015.1"/>
</dbReference>
<comment type="caution">
    <text evidence="2">The sequence shown here is derived from an EMBL/GenBank/DDBJ whole genome shotgun (WGS) entry which is preliminary data.</text>
</comment>
<feature type="chain" id="PRO_5046777117" evidence="1">
    <location>
        <begin position="24"/>
        <end position="351"/>
    </location>
</feature>
<evidence type="ECO:0000256" key="1">
    <source>
        <dbReference type="SAM" id="SignalP"/>
    </source>
</evidence>
<gene>
    <name evidence="2" type="ORF">JI746_23225</name>
</gene>
<sequence>MAARLALRMLAVLAALAATPAGAAGVQFTHKDWELACDNTRTCRAAGYQAGEVPPAVSVLLTREAGARRPVSAQVTIGTYDDGKATPPPAQVDLVVGGRPRGAVALKADEGVGTLDTSQTAALLQGLLRSEEIAFVAGPQRWRVSDAGAAAVLLRMDDVQGRVGTTGALVRKGANAEAAVLPALPKPVVRAAAISGPAPREALAIAVLRSLRKVPDDCPDLKDTAEPPQAWRLDAHRVLVSARCWVAAYNTGQGFWVANDKPPYRATAVTYSGTEFEPERSRIVAMQKGRGLGDCFAMDQWVWNGARFVHTEEATTGMCRLVAAGGPWMLPTLVSEVVPPADKRTTEEKRK</sequence>
<keyword evidence="3" id="KW-1185">Reference proteome</keyword>
<feature type="signal peptide" evidence="1">
    <location>
        <begin position="1"/>
        <end position="23"/>
    </location>
</feature>
<dbReference type="Pfam" id="PF06674">
    <property type="entry name" value="DUF1176"/>
    <property type="match status" value="1"/>
</dbReference>
<dbReference type="InterPro" id="IPR009560">
    <property type="entry name" value="DUF1176"/>
</dbReference>
<protein>
    <submittedName>
        <fullName evidence="2">DUF1176 domain-containing protein</fullName>
    </submittedName>
</protein>
<dbReference type="EMBL" id="JAEQND010000015">
    <property type="protein sequence ID" value="MBL0428038.1"/>
    <property type="molecule type" value="Genomic_DNA"/>
</dbReference>
<reference evidence="2 3" key="1">
    <citation type="journal article" date="2017" name="Int. J. Syst. Evol. Microbiol.">
        <title>Ramlibacter alkalitolerans sp. nov., alkali-tolerant bacterium isolated from soil of ginseng.</title>
        <authorList>
            <person name="Lee D.H."/>
            <person name="Cha C.J."/>
        </authorList>
    </citation>
    <scope>NUCLEOTIDE SEQUENCE [LARGE SCALE GENOMIC DNA]</scope>
    <source>
        <strain evidence="2 3">KACC 19305</strain>
    </source>
</reference>
<evidence type="ECO:0000313" key="2">
    <source>
        <dbReference type="EMBL" id="MBL0428038.1"/>
    </source>
</evidence>
<organism evidence="2 3">
    <name type="scientific">Ramlibacter alkalitolerans</name>
    <dbReference type="NCBI Taxonomy" id="2039631"/>
    <lineage>
        <taxon>Bacteria</taxon>
        <taxon>Pseudomonadati</taxon>
        <taxon>Pseudomonadota</taxon>
        <taxon>Betaproteobacteria</taxon>
        <taxon>Burkholderiales</taxon>
        <taxon>Comamonadaceae</taxon>
        <taxon>Ramlibacter</taxon>
    </lineage>
</organism>
<proteinExistence type="predicted"/>
<keyword evidence="1" id="KW-0732">Signal</keyword>
<dbReference type="Proteomes" id="UP000622707">
    <property type="component" value="Unassembled WGS sequence"/>
</dbReference>
<name>A0ABS1JUZ7_9BURK</name>
<accession>A0ABS1JUZ7</accession>